<keyword evidence="4" id="KW-0833">Ubl conjugation pathway</keyword>
<organism evidence="9 10">
    <name type="scientific">Penicillium italicum</name>
    <name type="common">Blue mold</name>
    <dbReference type="NCBI Taxonomy" id="40296"/>
    <lineage>
        <taxon>Eukaryota</taxon>
        <taxon>Fungi</taxon>
        <taxon>Dikarya</taxon>
        <taxon>Ascomycota</taxon>
        <taxon>Pezizomycotina</taxon>
        <taxon>Eurotiomycetes</taxon>
        <taxon>Eurotiomycetidae</taxon>
        <taxon>Eurotiales</taxon>
        <taxon>Aspergillaceae</taxon>
        <taxon>Penicillium</taxon>
    </lineage>
</organism>
<proteinExistence type="predicted"/>
<dbReference type="PhylomeDB" id="A0A0A2L290"/>
<evidence type="ECO:0000313" key="9">
    <source>
        <dbReference type="EMBL" id="KGO74157.1"/>
    </source>
</evidence>
<dbReference type="EC" id="3.4.19.12" evidence="2"/>
<evidence type="ECO:0000256" key="6">
    <source>
        <dbReference type="ARBA" id="ARBA00022807"/>
    </source>
</evidence>
<sequence>MALILSDSVPYYPPLPFIEIDLWRRDRIRASSFCVAGFGAENHTSEYDQKYTALDSQHSPSTARVYSICKMLYDELPCVREIVVQDLVEHLWRVFSTTEIVHGQHTKIDISMIGYDASWILQTNDFILSYWCSIHRIIHSRRSGVNKFQLMIWLSTVAFSENSELFPLEIVAAIFLMGDIGPIYPPTRNYFRPSDGCGLDRDALRSQIHSAHRSHTPESTLERKGNENLAEFRSRRRSLMKLNRKSALDRVMRHFETQWPTRSPSSPDFNDHPRSTDYFDTTKMMLLVKKLFASWSNNRELRDYLTKLVTRISRETVHAISIPSYSNQLPPNPTRETRGFVTMNDLFGELPICHLKRPHLPMLFATSRMKNHCQSLSDFLGSLDLRAKSRFEKLYVQELRSSATSLQELDMEAQFVVDASEMEKEITDYLRACQLYYQGISTVIKSKIPSYNALIGFSRSAKPINDKVLETLACVNQLPRLSPMILLHQLSRYRWPQLSMGWRDWLCSYGRSITDLQRAKRLASLVGKDEELMRELQNPGYENWEPVNHPETLLLEIENGITIRNVQEDIARQIRDIKPGENAVMQLNMGEGKSSVIVPMVVAALANSSCLVRVVVAKPQSRQMLQTLVSRLGGLLGRRVYQMPISRSLKLEAPQANEILSMCQECMSKGGVLLIQPEHMLSLKLMCIESYIVGKKKAGQSLFQCLKFFHDYSRDIVDESDENFSVKFEQIYTMGAQTLVEFSPQRWTLIQQVLGVLQQYASGVMEEYPHSIEVEIQQSGAVPRIRLLRRDAEEALFDRVATHICNNGIDSLPISRQPKQVRDAVLKYVTKRDLTPDEIAAVEDRGNHSFWTDDTMNPLLLLRGLLAGGVLSFCFSKRWRVNYGPHRSRSPATKLCVPYRAKDNPSARSEFSHPDVIIILTSLHHYYAGLEDDDLVLAFKHLLDSDNATLEYQAWVQNAPALSPYFRQLICVNLEDRQNFTQNIFPALHASKGAVDYFLSRIVFPREMKTFPHKLSASGWDIGEVKKNPTVGFSGTNDGKQTLPLSIKQLSQARQNHTNALVLSYLLRAENSVVFEPDEVKPANSNAVFLLEMVSCLDPPAQVILDVGAQILELSNLEVAKHWLQTLPRDGPIKAIVFVDGDDEICVLDDKGVELLHNSPYARQIEVCYVFLDEAHTRGIDLKLPPSYRALVTLGHGITKDKLVQACMRMRKLGKGQSVIFYIPKDVQFKILALTGKSDKSAITVSDVLCWAVSETWAELRRSMPVWAIQGQRFERQQAIWDHNSVDDALEISQSQAESFLETECQSLQHRYRPGHGENSTLESSDNGNPNLRLISDRCHEFDGLEFDSSALQEEQERELAPEIEFERQVQRPPTMTPNEHRIHEDMWSFVSTGELKMLSSAYKPAFQSLSGTSIASGTDLGDFPGRLLVTEDFSQTVRVPKEDREARELMDSFQRPVRWILTSSSPSSTGKIRTATEMIIISPYEARCLLPAIRRSKTVVLHQYAPRQSSAFDSLDKLSLHSIPEDAGAIEIPDALRMELNLFSGQLFLESYSGYQRLCAFLGIASNAADDNLGAGAGRAREGSSSPFRQIPVKFLRDLMSQVRRDGQDIEKSHIGQMLNGLLLSPSDFVDPAEDW</sequence>
<feature type="domain" description="DUF3645" evidence="8">
    <location>
        <begin position="886"/>
        <end position="921"/>
    </location>
</feature>
<protein>
    <recommendedName>
        <fullName evidence="2">ubiquitinyl hydrolase 1</fullName>
        <ecNumber evidence="2">3.4.19.12</ecNumber>
    </recommendedName>
</protein>
<dbReference type="OMA" id="IVFPREM"/>
<dbReference type="STRING" id="40296.A0A0A2L290"/>
<name>A0A0A2L290_PENIT</name>
<keyword evidence="10" id="KW-1185">Reference proteome</keyword>
<gene>
    <name evidence="9" type="ORF">PITC_022150</name>
</gene>
<evidence type="ECO:0000259" key="7">
    <source>
        <dbReference type="Pfam" id="PF12340"/>
    </source>
</evidence>
<reference evidence="9 10" key="1">
    <citation type="journal article" date="2015" name="Mol. Plant Microbe Interact.">
        <title>Genome, transcriptome, and functional analyses of Penicillium expansum provide new insights into secondary metabolism and pathogenicity.</title>
        <authorList>
            <person name="Ballester A.R."/>
            <person name="Marcet-Houben M."/>
            <person name="Levin E."/>
            <person name="Sela N."/>
            <person name="Selma-Lazaro C."/>
            <person name="Carmona L."/>
            <person name="Wisniewski M."/>
            <person name="Droby S."/>
            <person name="Gonzalez-Candelas L."/>
            <person name="Gabaldon T."/>
        </authorList>
    </citation>
    <scope>NUCLEOTIDE SEQUENCE [LARGE SCALE GENOMIC DNA]</scope>
    <source>
        <strain evidence="9 10">PHI-1</strain>
    </source>
</reference>
<evidence type="ECO:0000256" key="1">
    <source>
        <dbReference type="ARBA" id="ARBA00000707"/>
    </source>
</evidence>
<keyword evidence="5" id="KW-0378">Hydrolase</keyword>
<dbReference type="GO" id="GO:0006508">
    <property type="term" value="P:proteolysis"/>
    <property type="evidence" value="ECO:0007669"/>
    <property type="project" value="UniProtKB-KW"/>
</dbReference>
<comment type="catalytic activity">
    <reaction evidence="1">
        <text>Thiol-dependent hydrolysis of ester, thioester, amide, peptide and isopeptide bonds formed by the C-terminal Gly of ubiquitin (a 76-residue protein attached to proteins as an intracellular targeting signal).</text>
        <dbReference type="EC" id="3.4.19.12"/>
    </reaction>
</comment>
<evidence type="ECO:0000256" key="3">
    <source>
        <dbReference type="ARBA" id="ARBA00022670"/>
    </source>
</evidence>
<dbReference type="Proteomes" id="UP000030104">
    <property type="component" value="Unassembled WGS sequence"/>
</dbReference>
<evidence type="ECO:0000256" key="4">
    <source>
        <dbReference type="ARBA" id="ARBA00022786"/>
    </source>
</evidence>
<evidence type="ECO:0000259" key="8">
    <source>
        <dbReference type="Pfam" id="PF12359"/>
    </source>
</evidence>
<dbReference type="Pfam" id="PF12359">
    <property type="entry name" value="DUF3645"/>
    <property type="match status" value="1"/>
</dbReference>
<dbReference type="Pfam" id="PF12340">
    <property type="entry name" value="DUF3638"/>
    <property type="match status" value="1"/>
</dbReference>
<dbReference type="InterPro" id="IPR022105">
    <property type="entry name" value="DUF3645"/>
</dbReference>
<accession>A0A0A2L290</accession>
<dbReference type="GO" id="GO:0004843">
    <property type="term" value="F:cysteine-type deubiquitinase activity"/>
    <property type="evidence" value="ECO:0007669"/>
    <property type="project" value="UniProtKB-EC"/>
</dbReference>
<evidence type="ECO:0000256" key="2">
    <source>
        <dbReference type="ARBA" id="ARBA00012759"/>
    </source>
</evidence>
<dbReference type="OrthoDB" id="3182339at2759"/>
<dbReference type="HOGENOM" id="CLU_000211_2_0_1"/>
<dbReference type="InterPro" id="IPR051346">
    <property type="entry name" value="OTU_Deubiquitinase"/>
</dbReference>
<dbReference type="PANTHER" id="PTHR13367">
    <property type="entry name" value="UBIQUITIN THIOESTERASE"/>
    <property type="match status" value="1"/>
</dbReference>
<evidence type="ECO:0000256" key="5">
    <source>
        <dbReference type="ARBA" id="ARBA00022801"/>
    </source>
</evidence>
<dbReference type="EMBL" id="JQGA01000705">
    <property type="protein sequence ID" value="KGO74157.1"/>
    <property type="molecule type" value="Genomic_DNA"/>
</dbReference>
<feature type="domain" description="DUF3638" evidence="7">
    <location>
        <begin position="542"/>
        <end position="763"/>
    </location>
</feature>
<comment type="caution">
    <text evidence="9">The sequence shown here is derived from an EMBL/GenBank/DDBJ whole genome shotgun (WGS) entry which is preliminary data.</text>
</comment>
<evidence type="ECO:0000313" key="10">
    <source>
        <dbReference type="Proteomes" id="UP000030104"/>
    </source>
</evidence>
<keyword evidence="3" id="KW-0645">Protease</keyword>
<dbReference type="InterPro" id="IPR022099">
    <property type="entry name" value="DUF3638"/>
</dbReference>
<dbReference type="PANTHER" id="PTHR13367:SF34">
    <property type="match status" value="1"/>
</dbReference>
<keyword evidence="6" id="KW-0788">Thiol protease</keyword>